<evidence type="ECO:0000256" key="1">
    <source>
        <dbReference type="SAM" id="Phobius"/>
    </source>
</evidence>
<feature type="transmembrane region" description="Helical" evidence="1">
    <location>
        <begin position="348"/>
        <end position="367"/>
    </location>
</feature>
<keyword evidence="3" id="KW-1185">Reference proteome</keyword>
<protein>
    <recommendedName>
        <fullName evidence="4">EpsG family protein</fullName>
    </recommendedName>
</protein>
<dbReference type="RefSeq" id="WP_341695735.1">
    <property type="nucleotide sequence ID" value="NZ_JBBYHR010000002.1"/>
</dbReference>
<evidence type="ECO:0000313" key="3">
    <source>
        <dbReference type="Proteomes" id="UP001464555"/>
    </source>
</evidence>
<feature type="transmembrane region" description="Helical" evidence="1">
    <location>
        <begin position="6"/>
        <end position="24"/>
    </location>
</feature>
<sequence>MRSNQTKGLSIALLFLSPVIGLFSAVKHLEWKNKKLVIILFIVMYGSLLQYGEGADAAAYMRLLNNYDHMSFSEFFLRLEHIITFSPLEGSPNDVYAHVLAFFSASILGMHGLFFPIVAFIYGYFYVKAMSKILVWERGRKLALPILLIVILFIIHRSVTSFQTVRTWTGMWVLFNGVYGYHQTGKRKYLFLMCCAPLIHFAYFVIGIPAFFALFVKKIPAKAIIGLYLISFFTNFDPGNIVDASQDNSLAETKVSAYYRQDESGEGIDPIAVRMEAGNSVWYAKYGKTDAVYYGGHAFALLLILSGYFKKKMTQLEVGLFATGLLTATLANFGAFSYAFYSRTMANAVIYILAVVTIMALRGAFSFSDTRNPRLMRFLNWVCILIFVPKMVFFVSELLVMSSIFILGLPFIGWFDSTMNVSIREMIGEFL</sequence>
<reference evidence="2 3" key="1">
    <citation type="submission" date="2024-04" db="EMBL/GenBank/DDBJ databases">
        <title>Flavobacterium sp. DGU11 16S ribosomal RNA gene Genome sequencing and assembly.</title>
        <authorList>
            <person name="Park S."/>
        </authorList>
    </citation>
    <scope>NUCLEOTIDE SEQUENCE [LARGE SCALE GENOMIC DNA]</scope>
    <source>
        <strain evidence="2 3">DGU11</strain>
    </source>
</reference>
<evidence type="ECO:0000313" key="2">
    <source>
        <dbReference type="EMBL" id="MEL1243415.1"/>
    </source>
</evidence>
<feature type="transmembrane region" description="Helical" evidence="1">
    <location>
        <begin position="189"/>
        <end position="212"/>
    </location>
</feature>
<keyword evidence="1" id="KW-0812">Transmembrane</keyword>
<feature type="transmembrane region" description="Helical" evidence="1">
    <location>
        <begin position="321"/>
        <end position="342"/>
    </location>
</feature>
<feature type="transmembrane region" description="Helical" evidence="1">
    <location>
        <begin position="95"/>
        <end position="122"/>
    </location>
</feature>
<gene>
    <name evidence="2" type="ORF">AAEO56_04005</name>
</gene>
<evidence type="ECO:0008006" key="4">
    <source>
        <dbReference type="Google" id="ProtNLM"/>
    </source>
</evidence>
<feature type="transmembrane region" description="Helical" evidence="1">
    <location>
        <begin position="142"/>
        <end position="159"/>
    </location>
</feature>
<accession>A0ABU9HU46</accession>
<keyword evidence="1" id="KW-0472">Membrane</keyword>
<dbReference type="Proteomes" id="UP001464555">
    <property type="component" value="Unassembled WGS sequence"/>
</dbReference>
<keyword evidence="1" id="KW-1133">Transmembrane helix</keyword>
<feature type="transmembrane region" description="Helical" evidence="1">
    <location>
        <begin position="379"/>
        <end position="412"/>
    </location>
</feature>
<comment type="caution">
    <text evidence="2">The sequence shown here is derived from an EMBL/GenBank/DDBJ whole genome shotgun (WGS) entry which is preliminary data.</text>
</comment>
<name>A0ABU9HU46_9FLAO</name>
<feature type="transmembrane region" description="Helical" evidence="1">
    <location>
        <begin position="291"/>
        <end position="309"/>
    </location>
</feature>
<proteinExistence type="predicted"/>
<feature type="transmembrane region" description="Helical" evidence="1">
    <location>
        <begin position="36"/>
        <end position="52"/>
    </location>
</feature>
<dbReference type="EMBL" id="JBBYHR010000002">
    <property type="protein sequence ID" value="MEL1243415.1"/>
    <property type="molecule type" value="Genomic_DNA"/>
</dbReference>
<organism evidence="2 3">
    <name type="scientific">Flavobacterium arundinis</name>
    <dbReference type="NCBI Taxonomy" id="3139143"/>
    <lineage>
        <taxon>Bacteria</taxon>
        <taxon>Pseudomonadati</taxon>
        <taxon>Bacteroidota</taxon>
        <taxon>Flavobacteriia</taxon>
        <taxon>Flavobacteriales</taxon>
        <taxon>Flavobacteriaceae</taxon>
        <taxon>Flavobacterium</taxon>
    </lineage>
</organism>